<dbReference type="InterPro" id="IPR027434">
    <property type="entry name" value="Homing_endonucl"/>
</dbReference>
<reference evidence="2" key="1">
    <citation type="submission" date="2017-02" db="EMBL/GenBank/DDBJ databases">
        <title>The complete mitochondrial genome sequence of the green macroalga Ulva flexuosa.</title>
        <authorList>
            <person name="Liu F."/>
        </authorList>
    </citation>
    <scope>NUCLEOTIDE SEQUENCE</scope>
</reference>
<name>A0A3S6P7X2_9CHLO</name>
<evidence type="ECO:0000259" key="1">
    <source>
        <dbReference type="Pfam" id="PF00961"/>
    </source>
</evidence>
<keyword evidence="2" id="KW-0496">Mitochondrion</keyword>
<feature type="domain" description="Homing endonuclease LAGLIDADG" evidence="1">
    <location>
        <begin position="23"/>
        <end position="116"/>
    </location>
</feature>
<accession>A0A3S6P7X2</accession>
<organism evidence="2">
    <name type="scientific">Ulva flexuosa</name>
    <dbReference type="NCBI Taxonomy" id="83791"/>
    <lineage>
        <taxon>Eukaryota</taxon>
        <taxon>Viridiplantae</taxon>
        <taxon>Chlorophyta</taxon>
        <taxon>core chlorophytes</taxon>
        <taxon>Ulvophyceae</taxon>
        <taxon>OUU clade</taxon>
        <taxon>Ulvales</taxon>
        <taxon>Ulvaceae</taxon>
        <taxon>Ulva</taxon>
    </lineage>
</organism>
<dbReference type="InterPro" id="IPR051289">
    <property type="entry name" value="LAGLIDADG_Endonuclease"/>
</dbReference>
<proteinExistence type="predicted"/>
<dbReference type="GO" id="GO:0004519">
    <property type="term" value="F:endonuclease activity"/>
    <property type="evidence" value="ECO:0007669"/>
    <property type="project" value="InterPro"/>
</dbReference>
<dbReference type="Gene3D" id="3.10.28.10">
    <property type="entry name" value="Homing endonucleases"/>
    <property type="match status" value="1"/>
</dbReference>
<protein>
    <recommendedName>
        <fullName evidence="1">Homing endonuclease LAGLIDADG domain-containing protein</fullName>
    </recommendedName>
</protein>
<dbReference type="Pfam" id="PF00961">
    <property type="entry name" value="LAGLIDADG_1"/>
    <property type="match status" value="1"/>
</dbReference>
<geneLocation type="mitochondrion" evidence="2"/>
<sequence>MTKISLKQKTHVYHDTTMLGHYLAGLWEGDGNINIKDKNYPKPTIHITLHKQQEPYVKKLLALLSHLCEDPVGSVHIRDDNNSCVLNIHTPQGLKFVVGLIKDKLKTPKAFHLNRVIDWFKQL</sequence>
<gene>
    <name evidence="2" type="primary">orf123</name>
</gene>
<dbReference type="SUPFAM" id="SSF55608">
    <property type="entry name" value="Homing endonucleases"/>
    <property type="match status" value="1"/>
</dbReference>
<evidence type="ECO:0000313" key="2">
    <source>
        <dbReference type="EMBL" id="ATP01458.1"/>
    </source>
</evidence>
<dbReference type="GO" id="GO:0005739">
    <property type="term" value="C:mitochondrion"/>
    <property type="evidence" value="ECO:0007669"/>
    <property type="project" value="UniProtKB-ARBA"/>
</dbReference>
<dbReference type="InterPro" id="IPR004860">
    <property type="entry name" value="LAGLIDADG_dom"/>
</dbReference>
<dbReference type="AlphaFoldDB" id="A0A3S6P7X2"/>
<dbReference type="PANTHER" id="PTHR36181:SF6">
    <property type="entry name" value="INTRON-ENCODED LAGLIDADG ENDONUCLEASE FAMILY PROTEIN"/>
    <property type="match status" value="1"/>
</dbReference>
<dbReference type="PANTHER" id="PTHR36181">
    <property type="entry name" value="INTRON-ENCODED ENDONUCLEASE AI3-RELATED"/>
    <property type="match status" value="1"/>
</dbReference>
<dbReference type="EMBL" id="KY626326">
    <property type="protein sequence ID" value="ATP01458.1"/>
    <property type="molecule type" value="Genomic_DNA"/>
</dbReference>